<name>A0A382VKX6_9ZZZZ</name>
<reference evidence="1" key="1">
    <citation type="submission" date="2018-05" db="EMBL/GenBank/DDBJ databases">
        <authorList>
            <person name="Lanie J.A."/>
            <person name="Ng W.-L."/>
            <person name="Kazmierczak K.M."/>
            <person name="Andrzejewski T.M."/>
            <person name="Davidsen T.M."/>
            <person name="Wayne K.J."/>
            <person name="Tettelin H."/>
            <person name="Glass J.I."/>
            <person name="Rusch D."/>
            <person name="Podicherti R."/>
            <person name="Tsui H.-C.T."/>
            <person name="Winkler M.E."/>
        </authorList>
    </citation>
    <scope>NUCLEOTIDE SEQUENCE</scope>
</reference>
<gene>
    <name evidence="1" type="ORF">METZ01_LOCUS400036</name>
</gene>
<feature type="non-terminal residue" evidence="1">
    <location>
        <position position="174"/>
    </location>
</feature>
<organism evidence="1">
    <name type="scientific">marine metagenome</name>
    <dbReference type="NCBI Taxonomy" id="408172"/>
    <lineage>
        <taxon>unclassified sequences</taxon>
        <taxon>metagenomes</taxon>
        <taxon>ecological metagenomes</taxon>
    </lineage>
</organism>
<proteinExistence type="predicted"/>
<sequence length="174" mass="19487">MKLFYWITFSFLLGISLGFTPNNSEASEKFKYTKMRSFAGEKLTKKVTPKKIIQMPVEEEIDGPGVKVLVIKKTEIKSLVDSIEKNYRAYTGLNRYEKIDEVSSGVKQGRLKKTTQDFEPAIALGDKPLVLGGNGFGVSGFEPAIQGLYFSFNSHMEDSPVNKINKENISGYLD</sequence>
<protein>
    <submittedName>
        <fullName evidence="1">Uncharacterized protein</fullName>
    </submittedName>
</protein>
<evidence type="ECO:0000313" key="1">
    <source>
        <dbReference type="EMBL" id="SVD47182.1"/>
    </source>
</evidence>
<dbReference type="EMBL" id="UINC01152807">
    <property type="protein sequence ID" value="SVD47182.1"/>
    <property type="molecule type" value="Genomic_DNA"/>
</dbReference>
<accession>A0A382VKX6</accession>
<dbReference type="AlphaFoldDB" id="A0A382VKX6"/>